<evidence type="ECO:0000256" key="3">
    <source>
        <dbReference type="ARBA" id="ARBA00023015"/>
    </source>
</evidence>
<dbReference type="InterPro" id="IPR036194">
    <property type="entry name" value="FlhD_sf"/>
</dbReference>
<protein>
    <submittedName>
        <fullName evidence="9">Flagellar transcriptional regulator FlhD</fullName>
    </submittedName>
</protein>
<keyword evidence="9" id="KW-0966">Cell projection</keyword>
<dbReference type="GO" id="GO:0003677">
    <property type="term" value="F:DNA binding"/>
    <property type="evidence" value="ECO:0007669"/>
    <property type="project" value="UniProtKB-KW"/>
</dbReference>
<dbReference type="AlphaFoldDB" id="A0AAP4QXB9"/>
<dbReference type="Gene3D" id="1.10.4000.10">
    <property type="entry name" value="Flagellar transcriptional activator FlhD"/>
    <property type="match status" value="1"/>
</dbReference>
<evidence type="ECO:0000256" key="2">
    <source>
        <dbReference type="ARBA" id="ARBA00022795"/>
    </source>
</evidence>
<organism evidence="9 10">
    <name type="scientific">Burkholderia contaminans</name>
    <dbReference type="NCBI Taxonomy" id="488447"/>
    <lineage>
        <taxon>Bacteria</taxon>
        <taxon>Pseudomonadati</taxon>
        <taxon>Pseudomonadota</taxon>
        <taxon>Betaproteobacteria</taxon>
        <taxon>Burkholderiales</taxon>
        <taxon>Burkholderiaceae</taxon>
        <taxon>Burkholderia</taxon>
        <taxon>Burkholderia cepacia complex</taxon>
    </lineage>
</organism>
<evidence type="ECO:0000256" key="1">
    <source>
        <dbReference type="ARBA" id="ARBA00022490"/>
    </source>
</evidence>
<comment type="caution">
    <text evidence="9">The sequence shown here is derived from an EMBL/GenBank/DDBJ whole genome shotgun (WGS) entry which is preliminary data.</text>
</comment>
<evidence type="ECO:0000256" key="6">
    <source>
        <dbReference type="ARBA" id="ARBA00023159"/>
    </source>
</evidence>
<dbReference type="InterPro" id="IPR023559">
    <property type="entry name" value="Flagellar_FlhD"/>
</dbReference>
<dbReference type="GO" id="GO:0045893">
    <property type="term" value="P:positive regulation of DNA-templated transcription"/>
    <property type="evidence" value="ECO:0007669"/>
    <property type="project" value="InterPro"/>
</dbReference>
<reference evidence="9" key="1">
    <citation type="submission" date="2023-07" db="EMBL/GenBank/DDBJ databases">
        <title>A collection of bacterial strains from the Burkholderia cepacia Research Laboratory and Repository.</title>
        <authorList>
            <person name="Lipuma J."/>
            <person name="Spilker T."/>
            <person name="Caverly L."/>
        </authorList>
    </citation>
    <scope>NUCLEOTIDE SEQUENCE</scope>
    <source>
        <strain evidence="9">AU44979</strain>
    </source>
</reference>
<evidence type="ECO:0000256" key="8">
    <source>
        <dbReference type="ARBA" id="ARBA00025431"/>
    </source>
</evidence>
<proteinExistence type="predicted"/>
<accession>A0AAP4QXB9</accession>
<evidence type="ECO:0000256" key="5">
    <source>
        <dbReference type="ARBA" id="ARBA00023157"/>
    </source>
</evidence>
<comment type="function">
    <text evidence="8">Functions in complex with FlhC as a master transcriptional regulator that regulates transcription of several flagellar and non-flagellar operons by binding to their promoter region. Activates expression of class 2 flagellar genes, including fliA, which is a flagellum-specific sigma factor that turns on the class 3 genes. Also regulates genes whose products function in a variety of physiological pathways.</text>
</comment>
<dbReference type="Proteomes" id="UP001172109">
    <property type="component" value="Unassembled WGS sequence"/>
</dbReference>
<keyword evidence="6" id="KW-0010">Activator</keyword>
<evidence type="ECO:0000313" key="9">
    <source>
        <dbReference type="EMBL" id="MDN7563557.1"/>
    </source>
</evidence>
<dbReference type="Pfam" id="PF05247">
    <property type="entry name" value="FlhD"/>
    <property type="match status" value="1"/>
</dbReference>
<keyword evidence="4" id="KW-0238">DNA-binding</keyword>
<keyword evidence="9" id="KW-0969">Cilium</keyword>
<sequence length="77" mass="8732">MPEQDDIFDAIAEFNRSYLTLAQRLLQVDREEAKQQLGMSDETADIVAALTPAQIDELAERRELFCEFRAESSPGRA</sequence>
<keyword evidence="2" id="KW-1005">Bacterial flagellum biogenesis</keyword>
<keyword evidence="7" id="KW-0804">Transcription</keyword>
<gene>
    <name evidence="9" type="ORF">QZM56_03460</name>
</gene>
<evidence type="ECO:0000313" key="10">
    <source>
        <dbReference type="Proteomes" id="UP001172109"/>
    </source>
</evidence>
<evidence type="ECO:0000256" key="7">
    <source>
        <dbReference type="ARBA" id="ARBA00023163"/>
    </source>
</evidence>
<name>A0AAP4QXB9_9BURK</name>
<evidence type="ECO:0000256" key="4">
    <source>
        <dbReference type="ARBA" id="ARBA00023125"/>
    </source>
</evidence>
<dbReference type="RefSeq" id="WP_105817660.1">
    <property type="nucleotide sequence ID" value="NZ_CADEUY010000002.1"/>
</dbReference>
<keyword evidence="1" id="KW-0963">Cytoplasm</keyword>
<dbReference type="EMBL" id="JAUJQS010000002">
    <property type="protein sequence ID" value="MDN7563557.1"/>
    <property type="molecule type" value="Genomic_DNA"/>
</dbReference>
<dbReference type="SUPFAM" id="SSF63592">
    <property type="entry name" value="Flagellar transcriptional activator FlhD"/>
    <property type="match status" value="1"/>
</dbReference>
<keyword evidence="5" id="KW-1015">Disulfide bond</keyword>
<keyword evidence="3" id="KW-0805">Transcription regulation</keyword>
<keyword evidence="9" id="KW-0282">Flagellum</keyword>
<dbReference type="GO" id="GO:0044780">
    <property type="term" value="P:bacterial-type flagellum assembly"/>
    <property type="evidence" value="ECO:0007669"/>
    <property type="project" value="InterPro"/>
</dbReference>